<evidence type="ECO:0000256" key="1">
    <source>
        <dbReference type="SAM" id="MobiDB-lite"/>
    </source>
</evidence>
<proteinExistence type="predicted"/>
<dbReference type="EMBL" id="OX451738">
    <property type="protein sequence ID" value="CAI8606289.1"/>
    <property type="molecule type" value="Genomic_DNA"/>
</dbReference>
<feature type="compositionally biased region" description="Polar residues" evidence="1">
    <location>
        <begin position="52"/>
        <end position="67"/>
    </location>
</feature>
<name>A0AAV1A8D5_VICFA</name>
<evidence type="ECO:0000313" key="2">
    <source>
        <dbReference type="EMBL" id="CAI8606289.1"/>
    </source>
</evidence>
<organism evidence="2 3">
    <name type="scientific">Vicia faba</name>
    <name type="common">Broad bean</name>
    <name type="synonym">Faba vulgaris</name>
    <dbReference type="NCBI Taxonomy" id="3906"/>
    <lineage>
        <taxon>Eukaryota</taxon>
        <taxon>Viridiplantae</taxon>
        <taxon>Streptophyta</taxon>
        <taxon>Embryophyta</taxon>
        <taxon>Tracheophyta</taxon>
        <taxon>Spermatophyta</taxon>
        <taxon>Magnoliopsida</taxon>
        <taxon>eudicotyledons</taxon>
        <taxon>Gunneridae</taxon>
        <taxon>Pentapetalae</taxon>
        <taxon>rosids</taxon>
        <taxon>fabids</taxon>
        <taxon>Fabales</taxon>
        <taxon>Fabaceae</taxon>
        <taxon>Papilionoideae</taxon>
        <taxon>50 kb inversion clade</taxon>
        <taxon>NPAAA clade</taxon>
        <taxon>Hologalegina</taxon>
        <taxon>IRL clade</taxon>
        <taxon>Fabeae</taxon>
        <taxon>Vicia</taxon>
    </lineage>
</organism>
<dbReference type="Proteomes" id="UP001157006">
    <property type="component" value="Chromosome 3"/>
</dbReference>
<keyword evidence="3" id="KW-1185">Reference proteome</keyword>
<evidence type="ECO:0000313" key="3">
    <source>
        <dbReference type="Proteomes" id="UP001157006"/>
    </source>
</evidence>
<gene>
    <name evidence="2" type="ORF">VFH_III222600</name>
</gene>
<feature type="region of interest" description="Disordered" evidence="1">
    <location>
        <begin position="50"/>
        <end position="93"/>
    </location>
</feature>
<sequence length="93" mass="9780">MAVNIQYGVSYLTQVTISNSNREAESQAIEMARAEASRAREEAVLVNARANEANSGQAGTSTVSSGVHPNASDHYDDDSDGQSLDLEGMSDGC</sequence>
<dbReference type="AlphaFoldDB" id="A0AAV1A8D5"/>
<accession>A0AAV1A8D5</accession>
<reference evidence="2 3" key="1">
    <citation type="submission" date="2023-01" db="EMBL/GenBank/DDBJ databases">
        <authorList>
            <person name="Kreplak J."/>
        </authorList>
    </citation>
    <scope>NUCLEOTIDE SEQUENCE [LARGE SCALE GENOMIC DNA]</scope>
</reference>
<protein>
    <submittedName>
        <fullName evidence="2">Uncharacterized protein</fullName>
    </submittedName>
</protein>